<comment type="subcellular location">
    <subcellularLocation>
        <location evidence="1">Endoplasmic reticulum membrane</location>
        <topology evidence="1">Single-pass membrane protein</topology>
    </subcellularLocation>
</comment>
<comment type="pathway">
    <text evidence="2">Protein modification; protein glycosylation.</text>
</comment>
<dbReference type="Proteomes" id="UP000327044">
    <property type="component" value="Unassembled WGS sequence"/>
</dbReference>
<keyword evidence="8" id="KW-0256">Endoplasmic reticulum</keyword>
<keyword evidence="6" id="KW-0808">Transferase</keyword>
<evidence type="ECO:0000256" key="3">
    <source>
        <dbReference type="ARBA" id="ARBA00006739"/>
    </source>
</evidence>
<comment type="catalytic activity">
    <reaction evidence="12">
        <text>a di-trans,poly-cis-dolichyl phosphate + UDP-alpha-D-glucose = a di-trans,poly-cis-dolichyl beta-D-glucosyl phosphate + UDP</text>
        <dbReference type="Rhea" id="RHEA:15401"/>
        <dbReference type="Rhea" id="RHEA-COMP:19498"/>
        <dbReference type="Rhea" id="RHEA-COMP:19502"/>
        <dbReference type="ChEBI" id="CHEBI:57525"/>
        <dbReference type="ChEBI" id="CHEBI:57683"/>
        <dbReference type="ChEBI" id="CHEBI:58223"/>
        <dbReference type="ChEBI" id="CHEBI:58885"/>
        <dbReference type="EC" id="2.4.1.117"/>
    </reaction>
    <physiologicalReaction direction="left-to-right" evidence="12">
        <dbReference type="Rhea" id="RHEA:15402"/>
    </physiologicalReaction>
</comment>
<comment type="similarity">
    <text evidence="3">Belongs to the glycosyltransferase 2 family.</text>
</comment>
<dbReference type="InterPro" id="IPR035518">
    <property type="entry name" value="DPG_synthase"/>
</dbReference>
<evidence type="ECO:0000256" key="9">
    <source>
        <dbReference type="ARBA" id="ARBA00022968"/>
    </source>
</evidence>
<evidence type="ECO:0000256" key="5">
    <source>
        <dbReference type="ARBA" id="ARBA00022676"/>
    </source>
</evidence>
<dbReference type="GO" id="GO:0004581">
    <property type="term" value="F:dolichyl-phosphate beta-glucosyltransferase activity"/>
    <property type="evidence" value="ECO:0007669"/>
    <property type="project" value="UniProtKB-EC"/>
</dbReference>
<organism evidence="16 17">
    <name type="scientific">Photinus pyralis</name>
    <name type="common">Common eastern firefly</name>
    <name type="synonym">Lampyris pyralis</name>
    <dbReference type="NCBI Taxonomy" id="7054"/>
    <lineage>
        <taxon>Eukaryota</taxon>
        <taxon>Metazoa</taxon>
        <taxon>Ecdysozoa</taxon>
        <taxon>Arthropoda</taxon>
        <taxon>Hexapoda</taxon>
        <taxon>Insecta</taxon>
        <taxon>Pterygota</taxon>
        <taxon>Neoptera</taxon>
        <taxon>Endopterygota</taxon>
        <taxon>Coleoptera</taxon>
        <taxon>Polyphaga</taxon>
        <taxon>Elateriformia</taxon>
        <taxon>Elateroidea</taxon>
        <taxon>Lampyridae</taxon>
        <taxon>Lampyrinae</taxon>
        <taxon>Photinus</taxon>
    </lineage>
</organism>
<evidence type="ECO:0000256" key="12">
    <source>
        <dbReference type="ARBA" id="ARBA00045097"/>
    </source>
</evidence>
<keyword evidence="10 14" id="KW-1133">Transmembrane helix</keyword>
<keyword evidence="9" id="KW-0735">Signal-anchor</keyword>
<dbReference type="PANTHER" id="PTHR10859:SF91">
    <property type="entry name" value="DOLICHYL-PHOSPHATE BETA-GLUCOSYLTRANSFERASE"/>
    <property type="match status" value="1"/>
</dbReference>
<name>A0A5N4AN54_PHOPY</name>
<gene>
    <name evidence="16" type="ORF">PPYR_06639</name>
</gene>
<sequence>MELDIQFSSVLFYGSAALVSVFLAVCAILIAISSRYPIIMRSRKEKYFMDPNSGKFVEFPSIYDNSSIHLSVIIPAYNEEVRLSPMLDECVAFLEDRAKDGRFKYEIIVVSDGSVDNTVLVAKKYCKQLGVEKFRILELETNRGKGGAVRLGMLSARGALLLFADADGATKFMDLSKLELSLKNELTGDYLQQPEVLASKTCIVVGSRAHLQSDAVAQRSLFRTILMHGFHTFVWMFTVRDIKDTQCGFKLFTRKAAVMCFDSLHVERWAFDAELLLIAKKLHIPVTEVAVNWTEIEGSKLVPIWSWLQMGKDLFVIWLRYQIGAWDIAAQKKE</sequence>
<keyword evidence="17" id="KW-1185">Reference proteome</keyword>
<evidence type="ECO:0000256" key="13">
    <source>
        <dbReference type="ARBA" id="ARBA00070518"/>
    </source>
</evidence>
<dbReference type="AlphaFoldDB" id="A0A5N4AN54"/>
<keyword evidence="5" id="KW-0328">Glycosyltransferase</keyword>
<evidence type="ECO:0000256" key="2">
    <source>
        <dbReference type="ARBA" id="ARBA00004922"/>
    </source>
</evidence>
<evidence type="ECO:0000256" key="7">
    <source>
        <dbReference type="ARBA" id="ARBA00022692"/>
    </source>
</evidence>
<dbReference type="EMBL" id="VVIM01000005">
    <property type="protein sequence ID" value="KAB0798759.1"/>
    <property type="molecule type" value="Genomic_DNA"/>
</dbReference>
<dbReference type="EC" id="2.4.1.117" evidence="4"/>
<keyword evidence="7 14" id="KW-0812">Transmembrane</keyword>
<dbReference type="SUPFAM" id="SSF53448">
    <property type="entry name" value="Nucleotide-diphospho-sugar transferases"/>
    <property type="match status" value="1"/>
</dbReference>
<evidence type="ECO:0000256" key="10">
    <source>
        <dbReference type="ARBA" id="ARBA00022989"/>
    </source>
</evidence>
<evidence type="ECO:0000256" key="8">
    <source>
        <dbReference type="ARBA" id="ARBA00022824"/>
    </source>
</evidence>
<dbReference type="InParanoid" id="A0A5N4AN54"/>
<evidence type="ECO:0000256" key="1">
    <source>
        <dbReference type="ARBA" id="ARBA00004389"/>
    </source>
</evidence>
<evidence type="ECO:0000256" key="4">
    <source>
        <dbReference type="ARBA" id="ARBA00012583"/>
    </source>
</evidence>
<dbReference type="Pfam" id="PF00535">
    <property type="entry name" value="Glycos_transf_2"/>
    <property type="match status" value="1"/>
</dbReference>
<reference evidence="16 17" key="1">
    <citation type="journal article" date="2018" name="Elife">
        <title>Firefly genomes illuminate parallel origins of bioluminescence in beetles.</title>
        <authorList>
            <person name="Fallon T.R."/>
            <person name="Lower S.E."/>
            <person name="Chang C.H."/>
            <person name="Bessho-Uehara M."/>
            <person name="Martin G.J."/>
            <person name="Bewick A.J."/>
            <person name="Behringer M."/>
            <person name="Debat H.J."/>
            <person name="Wong I."/>
            <person name="Day J.C."/>
            <person name="Suvorov A."/>
            <person name="Silva C.J."/>
            <person name="Stanger-Hall K.F."/>
            <person name="Hall D.W."/>
            <person name="Schmitz R.J."/>
            <person name="Nelson D.R."/>
            <person name="Lewis S.M."/>
            <person name="Shigenobu S."/>
            <person name="Bybee S.M."/>
            <person name="Larracuente A.M."/>
            <person name="Oba Y."/>
            <person name="Weng J.K."/>
        </authorList>
    </citation>
    <scope>NUCLEOTIDE SEQUENCE [LARGE SCALE GENOMIC DNA]</scope>
    <source>
        <strain evidence="16">1611_PpyrPB1</strain>
        <tissue evidence="16">Whole body</tissue>
    </source>
</reference>
<evidence type="ECO:0000313" key="17">
    <source>
        <dbReference type="Proteomes" id="UP000327044"/>
    </source>
</evidence>
<evidence type="ECO:0000256" key="14">
    <source>
        <dbReference type="SAM" id="Phobius"/>
    </source>
</evidence>
<evidence type="ECO:0000256" key="11">
    <source>
        <dbReference type="ARBA" id="ARBA00023136"/>
    </source>
</evidence>
<keyword evidence="11 14" id="KW-0472">Membrane</keyword>
<dbReference type="CDD" id="cd04188">
    <property type="entry name" value="DPG_synthase"/>
    <property type="match status" value="1"/>
</dbReference>
<dbReference type="FunFam" id="3.90.550.10:FF:000068">
    <property type="entry name" value="ALG5, dolichyl-phosphate beta-glucosyltransferase"/>
    <property type="match status" value="1"/>
</dbReference>
<protein>
    <recommendedName>
        <fullName evidence="13">Dolichyl-phosphate beta-glucosyltransferase</fullName>
        <ecNumber evidence="4">2.4.1.117</ecNumber>
    </recommendedName>
</protein>
<dbReference type="InterPro" id="IPR029044">
    <property type="entry name" value="Nucleotide-diphossugar_trans"/>
</dbReference>
<evidence type="ECO:0000256" key="6">
    <source>
        <dbReference type="ARBA" id="ARBA00022679"/>
    </source>
</evidence>
<dbReference type="GO" id="GO:0005789">
    <property type="term" value="C:endoplasmic reticulum membrane"/>
    <property type="evidence" value="ECO:0007669"/>
    <property type="project" value="UniProtKB-SubCell"/>
</dbReference>
<proteinExistence type="inferred from homology"/>
<accession>A0A5N4AN54</accession>
<feature type="transmembrane region" description="Helical" evidence="14">
    <location>
        <begin position="12"/>
        <end position="34"/>
    </location>
</feature>
<dbReference type="OrthoDB" id="3784at2759"/>
<evidence type="ECO:0000313" key="16">
    <source>
        <dbReference type="EMBL" id="KAB0798759.1"/>
    </source>
</evidence>
<dbReference type="GO" id="GO:0006487">
    <property type="term" value="P:protein N-linked glycosylation"/>
    <property type="evidence" value="ECO:0007669"/>
    <property type="project" value="TreeGrafter"/>
</dbReference>
<evidence type="ECO:0000259" key="15">
    <source>
        <dbReference type="Pfam" id="PF00535"/>
    </source>
</evidence>
<dbReference type="InterPro" id="IPR001173">
    <property type="entry name" value="Glyco_trans_2-like"/>
</dbReference>
<dbReference type="Gene3D" id="3.90.550.10">
    <property type="entry name" value="Spore Coat Polysaccharide Biosynthesis Protein SpsA, Chain A"/>
    <property type="match status" value="1"/>
</dbReference>
<dbReference type="PANTHER" id="PTHR10859">
    <property type="entry name" value="GLYCOSYL TRANSFERASE"/>
    <property type="match status" value="1"/>
</dbReference>
<feature type="domain" description="Glycosyltransferase 2-like" evidence="15">
    <location>
        <begin position="71"/>
        <end position="184"/>
    </location>
</feature>
<dbReference type="FunCoup" id="A0A5N4AN54">
    <property type="interactions" value="1870"/>
</dbReference>
<comment type="caution">
    <text evidence="16">The sequence shown here is derived from an EMBL/GenBank/DDBJ whole genome shotgun (WGS) entry which is preliminary data.</text>
</comment>